<feature type="compositionally biased region" description="Basic and acidic residues" evidence="2">
    <location>
        <begin position="608"/>
        <end position="618"/>
    </location>
</feature>
<keyword evidence="6" id="KW-1185">Reference proteome</keyword>
<dbReference type="Proteomes" id="UP000024438">
    <property type="component" value="Segment"/>
</dbReference>
<evidence type="ECO:0000256" key="1">
    <source>
        <dbReference type="HAMAP-Rule" id="MF_04138"/>
    </source>
</evidence>
<reference evidence="5 6" key="1">
    <citation type="submission" date="2014-04" db="EMBL/GenBank/DDBJ databases">
        <title>Complete genome sequence of e4/1c, an Escherichia coli O157:H7-specific phage with proven potential as a biocontrol agent.</title>
        <authorList>
            <person name="McAuliffe O."/>
            <person name="Coffey B."/>
            <person name="Casey A."/>
            <person name="O'Sullivan O."/>
            <person name="Coffey A."/>
            <person name="Ross P."/>
        </authorList>
    </citation>
    <scope>NUCLEOTIDE SEQUENCE [LARGE SCALE GENOMIC DNA]</scope>
</reference>
<dbReference type="InterPro" id="IPR043680">
    <property type="entry name" value="GpH_LAMBDA"/>
</dbReference>
<dbReference type="RefSeq" id="YP_009036020.1">
    <property type="nucleotide sequence ID" value="NC_024210.1"/>
</dbReference>
<sequence length="1026" mass="110032">MWRFFYGGYMAEFAGITLGVDVRQVDQGIKSLQEFKRANEQAAAGVSEFVNAELVAKNQARDTARYLSEQRSAFQSLQSAIDPTASKLRKLQDAASSLDRAFSAGVVPEAEFYRLGEALETQTNRLIRSRSALTEEGRAAIEAAKNKESAERQAQSFIRSLQAQADAATLSRDEFLKLRAAQLGVSDQAAPIIDRITQASSNNTNAIANQSRAFQAAGISAGQYNQALRFLPVQINDITSSIANGMPLFMVLTQQIPQITDSFGGFSNTLSAAQGAVIDYVSSIGELRSSFADVRTLGNDAILRFGRAATIFGGAIVASLAVLGKAAYDSFIEVRQLNNAIIETGRSSTLSVAAIKDYADQLNETSRATKGSIGDIYQSLVSNGRLTVSQINLIAKSVANLSAVSSRSAESIISDFDKIAKDPVKGLIELDKQFNFLSEGQLTLVNNLKETEGQTAAVTAALEIFAARNESVTKQIEGSLTPLELAWGDFRKFVSDTWDAIGDRTIGALNLFTDVIAATIEQIRLIIGTGDKLINDFVIRGIEALQKIPGASGVGNGIAEQLRKDNDAIEKENIRLAKSIADRDARVRRGETGYLSVGEGSESQTGTSDRDSESRRKALADEIKAIEERSKKTKSGAKEERDLTISYESGVLALQAQLKVLQEHRQIIDVISNERKQLFAEEAKFAILNERLADGTITKQQRSLLLQQDKILGLAREKAEIGDQIVLQERANKLLDDNIKKTRQINAEAASISVGAGLSQREAERRRELAALEAQQISKGGSVDDTDFQALLQARQNFYNQEDALRGNWLAGVKSAFAETADELAKFNQIGSELAMSAFNGLTDQITNLVTTGEASFREFTASILKQIARIATQLLLIKAIESTISSFGGSGGAIGSIGSAFGFASGGYTGNGGKYEPAGTVHKGEFVFTKEATSRIGVDNLYKLMRGYANGGVVGSGPGYATGGLVGGSNVNVGGVNVTVQTGLGGGGGNDAKQLESGIRVIIAEEITQSFQQGGTAYQFLRGYS</sequence>
<evidence type="ECO:0000259" key="3">
    <source>
        <dbReference type="Pfam" id="PF06791"/>
    </source>
</evidence>
<dbReference type="InterPro" id="IPR006431">
    <property type="entry name" value="Phage_tape_meas_C"/>
</dbReference>
<protein>
    <recommendedName>
        <fullName evidence="1">Tape measure protein</fullName>
        <shortName evidence="1">TMP</shortName>
    </recommendedName>
</protein>
<feature type="chain" id="PRO_5027196211" description="Tape measure protein" evidence="1">
    <location>
        <begin position="1"/>
        <end position="1026"/>
    </location>
</feature>
<dbReference type="EMBL" id="KJ668713">
    <property type="protein sequence ID" value="AHY83171.1"/>
    <property type="molecule type" value="Genomic_DNA"/>
</dbReference>
<keyword evidence="1" id="KW-1162">Viral penetration into host cytoplasm</keyword>
<dbReference type="OrthoDB" id="2367at10239"/>
<dbReference type="GO" id="GO:0098015">
    <property type="term" value="C:virus tail"/>
    <property type="evidence" value="ECO:0007669"/>
    <property type="project" value="UniProtKB-UniRule"/>
</dbReference>
<evidence type="ECO:0000313" key="6">
    <source>
        <dbReference type="Proteomes" id="UP000024438"/>
    </source>
</evidence>
<evidence type="ECO:0000256" key="2">
    <source>
        <dbReference type="SAM" id="MobiDB-lite"/>
    </source>
</evidence>
<proteinExistence type="inferred from homology"/>
<comment type="similarity">
    <text evidence="1">Belongs to the Lambdavirus tape measure protein family.</text>
</comment>
<feature type="domain" description="Bacteriophage tail tape measure N-terminal" evidence="3">
    <location>
        <begin position="213"/>
        <end position="443"/>
    </location>
</feature>
<feature type="region of interest" description="Disordered" evidence="2">
    <location>
        <begin position="592"/>
        <end position="618"/>
    </location>
</feature>
<accession>A0A023ZTS8</accession>
<keyword evidence="1" id="KW-1245">Viral tail assembly</keyword>
<dbReference type="KEGG" id="vg:19525657"/>
<feature type="domain" description="Bacteriophage tail tape measure C-terminal" evidence="4">
    <location>
        <begin position="807"/>
        <end position="881"/>
    </location>
</feature>
<organism evidence="5 6">
    <name type="scientific">Escherichia phage e4/1c</name>
    <dbReference type="NCBI Taxonomy" id="1495286"/>
    <lineage>
        <taxon>Viruses</taxon>
        <taxon>Duplodnaviria</taxon>
        <taxon>Heunggongvirae</taxon>
        <taxon>Uroviricota</taxon>
        <taxon>Caudoviricetes</taxon>
        <taxon>Drexlerviridae</taxon>
        <taxon>Rogunavirinae</taxon>
        <taxon>Rogunavirus</taxon>
        <taxon>Rogunavirus E41c</taxon>
    </lineage>
</organism>
<comment type="subcellular location">
    <subcellularLocation>
        <location evidence="1">Virion</location>
    </subcellularLocation>
</comment>
<keyword evidence="1" id="KW-0946">Virion</keyword>
<keyword evidence="1" id="KW-1171">Viral genome ejection through host cell envelope</keyword>
<dbReference type="GO" id="GO:0046718">
    <property type="term" value="P:symbiont entry into host cell"/>
    <property type="evidence" value="ECO:0007669"/>
    <property type="project" value="UniProtKB-KW"/>
</dbReference>
<dbReference type="Pfam" id="PF09718">
    <property type="entry name" value="Tape_meas_lam_C"/>
    <property type="match status" value="1"/>
</dbReference>
<dbReference type="HAMAP" id="MF_04138">
    <property type="entry name" value="TMP_LAMBDA"/>
    <property type="match status" value="1"/>
</dbReference>
<dbReference type="NCBIfam" id="TIGR01541">
    <property type="entry name" value="tape_meas_lam_C"/>
    <property type="match status" value="1"/>
</dbReference>
<keyword evidence="1" id="KW-1188">Viral release from host cell</keyword>
<dbReference type="Pfam" id="PF06791">
    <property type="entry name" value="TMP_2"/>
    <property type="match status" value="1"/>
</dbReference>
<comment type="subunit">
    <text evidence="1">Interacts with the tail initiator complex presumably through its C-terminus domain. Interacts with the tail assembly proteins.</text>
</comment>
<evidence type="ECO:0000259" key="4">
    <source>
        <dbReference type="Pfam" id="PF09718"/>
    </source>
</evidence>
<name>A0A023ZTS8_9CAUD</name>
<dbReference type="GO" id="GO:0098003">
    <property type="term" value="P:viral tail assembly"/>
    <property type="evidence" value="ECO:0007669"/>
    <property type="project" value="UniProtKB-UniRule"/>
</dbReference>
<comment type="function">
    <text evidence="1">Serves as a ruler that controls the length of tail by stopping the tail tube polymerization and is probably released from the tail shaft during infection to facilitate DNA translocation into the host cell. Assembles into a multimeric linear form probably arranged as a coil of alpha-helices and stabilized by the covering tail assembly proteins. Its C-terminus fixes the tail tip complex, thereby forming the tail assembly initiator complex. Tail tube proteins polymerize around the tail measure protein, displacing the tail assembly proteins. When the tail reaches the length specified by the tape measure protein, it stops and becomes capped by the tail terminator protein.</text>
</comment>
<evidence type="ECO:0000313" key="5">
    <source>
        <dbReference type="EMBL" id="AHY83171.1"/>
    </source>
</evidence>
<keyword evidence="1" id="KW-1227">Viral tail protein</keyword>
<keyword evidence="1" id="KW-1160">Virus entry into host cell</keyword>
<gene>
    <name evidence="5" type="primary">e41c_0021</name>
</gene>
<dbReference type="InterPro" id="IPR009628">
    <property type="entry name" value="Phage_tape_measure_N"/>
</dbReference>